<name>A0ABV8W1X9_9FLAO</name>
<evidence type="ECO:0000313" key="4">
    <source>
        <dbReference type="Proteomes" id="UP001595719"/>
    </source>
</evidence>
<accession>A0ABV8W1X9</accession>
<dbReference type="EMBL" id="JBHSCO010000001">
    <property type="protein sequence ID" value="MFC4389941.1"/>
    <property type="molecule type" value="Genomic_DNA"/>
</dbReference>
<dbReference type="InterPro" id="IPR019734">
    <property type="entry name" value="TPR_rpt"/>
</dbReference>
<keyword evidence="2" id="KW-0472">Membrane</keyword>
<keyword evidence="4" id="KW-1185">Reference proteome</keyword>
<feature type="transmembrane region" description="Helical" evidence="2">
    <location>
        <begin position="387"/>
        <end position="406"/>
    </location>
</feature>
<dbReference type="Pfam" id="PF13424">
    <property type="entry name" value="TPR_12"/>
    <property type="match status" value="1"/>
</dbReference>
<keyword evidence="2" id="KW-0812">Transmembrane</keyword>
<comment type="caution">
    <text evidence="3">The sequence shown here is derived from an EMBL/GenBank/DDBJ whole genome shotgun (WGS) entry which is preliminary data.</text>
</comment>
<sequence length="573" mass="67038">MTFFTKKNRLFFVLCAFVFFTKLQSQKLYPTSADLTDIESIIVKENNPKKEDTSVVKKRLAFLSRSSDKKNNILYHALLANAYSAFFDRINPKSEHYYLESIQEAKKSKDLSLIIWTQLNYSKYLYFYCQIDKLIPIVLKTMEETNQIDASEMILPAETFQFFGWIMFTVEDESALIFLKKSMQYMKKPSSESASVLNAIGNCYFKKKDFTNAMHYFDKSKAMALKIGDSIRYAKILGDKALIYEKKGDINTAVNLLKQDVRHSQKFKSEKNEMYASILLAKIQLKLNNKNEAEKILERAGEIASTKSYYRSSLKEVIELKLMLLNGNIQKELILRRQLKQLDEYLLKTNGNTVLRRSNWLIQKNKYENETKQIRSQLEQGERIRNISILILISTILSSAIAYSFLVKRLDTKRVKVEEYESDRLIFEEKLKDASSNIDSYAENLQNKDKQILSLEDELEGIKSFAAKQSEEDKSKLREMLSSHLMTDENWSAFKQEFIKQHSYFYNTIMENFPELKESNLKIIMLEKLNLNYYEMSNLLGVTVDAVKKSKQRLKKKLGDKYDLLFEIIDYNS</sequence>
<organism evidence="3 4">
    <name type="scientific">Flavobacterium quisquiliarum</name>
    <dbReference type="NCBI Taxonomy" id="1834436"/>
    <lineage>
        <taxon>Bacteria</taxon>
        <taxon>Pseudomonadati</taxon>
        <taxon>Bacteroidota</taxon>
        <taxon>Flavobacteriia</taxon>
        <taxon>Flavobacteriales</taxon>
        <taxon>Flavobacteriaceae</taxon>
        <taxon>Flavobacterium</taxon>
    </lineage>
</organism>
<dbReference type="InterPro" id="IPR011990">
    <property type="entry name" value="TPR-like_helical_dom_sf"/>
</dbReference>
<evidence type="ECO:0000256" key="1">
    <source>
        <dbReference type="SAM" id="Coils"/>
    </source>
</evidence>
<dbReference type="Gene3D" id="1.25.40.10">
    <property type="entry name" value="Tetratricopeptide repeat domain"/>
    <property type="match status" value="1"/>
</dbReference>
<keyword evidence="2" id="KW-1133">Transmembrane helix</keyword>
<feature type="coiled-coil region" evidence="1">
    <location>
        <begin position="417"/>
        <end position="458"/>
    </location>
</feature>
<dbReference type="RefSeq" id="WP_179003718.1">
    <property type="nucleotide sequence ID" value="NZ_JBHSCO010000001.1"/>
</dbReference>
<dbReference type="Proteomes" id="UP001595719">
    <property type="component" value="Unassembled WGS sequence"/>
</dbReference>
<keyword evidence="1" id="KW-0175">Coiled coil</keyword>
<gene>
    <name evidence="3" type="ORF">ACFOY0_02935</name>
</gene>
<evidence type="ECO:0000256" key="2">
    <source>
        <dbReference type="SAM" id="Phobius"/>
    </source>
</evidence>
<dbReference type="SMART" id="SM00028">
    <property type="entry name" value="TPR"/>
    <property type="match status" value="3"/>
</dbReference>
<proteinExistence type="predicted"/>
<evidence type="ECO:0000313" key="3">
    <source>
        <dbReference type="EMBL" id="MFC4389941.1"/>
    </source>
</evidence>
<reference evidence="4" key="1">
    <citation type="journal article" date="2019" name="Int. J. Syst. Evol. Microbiol.">
        <title>The Global Catalogue of Microorganisms (GCM) 10K type strain sequencing project: providing services to taxonomists for standard genome sequencing and annotation.</title>
        <authorList>
            <consortium name="The Broad Institute Genomics Platform"/>
            <consortium name="The Broad Institute Genome Sequencing Center for Infectious Disease"/>
            <person name="Wu L."/>
            <person name="Ma J."/>
        </authorList>
    </citation>
    <scope>NUCLEOTIDE SEQUENCE [LARGE SCALE GENOMIC DNA]</scope>
    <source>
        <strain evidence="4">CGMCC 1.15345</strain>
    </source>
</reference>
<protein>
    <submittedName>
        <fullName evidence="3">Tetratricopeptide repeat protein</fullName>
    </submittedName>
</protein>
<dbReference type="SUPFAM" id="SSF48452">
    <property type="entry name" value="TPR-like"/>
    <property type="match status" value="1"/>
</dbReference>